<dbReference type="InterPro" id="IPR011993">
    <property type="entry name" value="PH-like_dom_sf"/>
</dbReference>
<feature type="repeat" description="ANK" evidence="7">
    <location>
        <begin position="603"/>
        <end position="635"/>
    </location>
</feature>
<evidence type="ECO:0000256" key="3">
    <source>
        <dbReference type="ARBA" id="ARBA00022723"/>
    </source>
</evidence>
<dbReference type="PRINTS" id="PR00405">
    <property type="entry name" value="REVINTRACTNG"/>
</dbReference>
<dbReference type="InterPro" id="IPR002110">
    <property type="entry name" value="Ankyrin_rpt"/>
</dbReference>
<evidence type="ECO:0000259" key="12">
    <source>
        <dbReference type="PROSITE" id="PS50115"/>
    </source>
</evidence>
<dbReference type="InterPro" id="IPR037844">
    <property type="entry name" value="PH_ASAP"/>
</dbReference>
<evidence type="ECO:0000256" key="2">
    <source>
        <dbReference type="ARBA" id="ARBA00022490"/>
    </source>
</evidence>
<dbReference type="Pfam" id="PF16746">
    <property type="entry name" value="BAR_3"/>
    <property type="match status" value="1"/>
</dbReference>
<evidence type="ECO:0000256" key="4">
    <source>
        <dbReference type="ARBA" id="ARBA00022737"/>
    </source>
</evidence>
<feature type="repeat" description="ANK" evidence="7">
    <location>
        <begin position="567"/>
        <end position="602"/>
    </location>
</feature>
<reference evidence="14" key="1">
    <citation type="submission" date="2025-08" db="UniProtKB">
        <authorList>
            <consortium name="RefSeq"/>
        </authorList>
    </citation>
    <scope>IDENTIFICATION</scope>
</reference>
<dbReference type="Gene3D" id="1.10.220.150">
    <property type="entry name" value="Arf GTPase activating protein"/>
    <property type="match status" value="1"/>
</dbReference>
<dbReference type="GeneID" id="107109577"/>
<dbReference type="InterPro" id="IPR036770">
    <property type="entry name" value="Ankyrin_rpt-contain_sf"/>
</dbReference>
<evidence type="ECO:0000256" key="7">
    <source>
        <dbReference type="PROSITE-ProRule" id="PRU00023"/>
    </source>
</evidence>
<dbReference type="InterPro" id="IPR043593">
    <property type="entry name" value="ASAP"/>
</dbReference>
<feature type="compositionally biased region" description="Polar residues" evidence="10">
    <location>
        <begin position="863"/>
        <end position="891"/>
    </location>
</feature>
<name>A0ABM1JW88_GEKJA</name>
<dbReference type="SUPFAM" id="SSF103657">
    <property type="entry name" value="BAR/IMD domain-like"/>
    <property type="match status" value="1"/>
</dbReference>
<dbReference type="RefSeq" id="XP_015265725.1">
    <property type="nucleotide sequence ID" value="XM_015410239.1"/>
</dbReference>
<feature type="domain" description="PH" evidence="11">
    <location>
        <begin position="306"/>
        <end position="398"/>
    </location>
</feature>
<proteinExistence type="predicted"/>
<dbReference type="InterPro" id="IPR027267">
    <property type="entry name" value="AH/BAR_dom_sf"/>
</dbReference>
<feature type="domain" description="Arf-GAP" evidence="12">
    <location>
        <begin position="407"/>
        <end position="529"/>
    </location>
</feature>
<evidence type="ECO:0000313" key="13">
    <source>
        <dbReference type="Proteomes" id="UP000694871"/>
    </source>
</evidence>
<dbReference type="SMART" id="SM00105">
    <property type="entry name" value="ArfGap"/>
    <property type="match status" value="1"/>
</dbReference>
<evidence type="ECO:0000256" key="5">
    <source>
        <dbReference type="ARBA" id="ARBA00022833"/>
    </source>
</evidence>
<dbReference type="InterPro" id="IPR038508">
    <property type="entry name" value="ArfGAP_dom_sf"/>
</dbReference>
<feature type="compositionally biased region" description="Polar residues" evidence="10">
    <location>
        <begin position="287"/>
        <end position="307"/>
    </location>
</feature>
<dbReference type="PROSITE" id="PS50115">
    <property type="entry name" value="ARFGAP"/>
    <property type="match status" value="1"/>
</dbReference>
<dbReference type="PROSITE" id="PS50003">
    <property type="entry name" value="PH_DOMAIN"/>
    <property type="match status" value="1"/>
</dbReference>
<feature type="compositionally biased region" description="Polar residues" evidence="10">
    <location>
        <begin position="767"/>
        <end position="778"/>
    </location>
</feature>
<dbReference type="Gene3D" id="1.20.1270.60">
    <property type="entry name" value="Arfaptin homology (AH) domain/BAR domain"/>
    <property type="match status" value="1"/>
</dbReference>
<dbReference type="PANTHER" id="PTHR45854">
    <property type="entry name" value="ASAP FAMILY MEMBER"/>
    <property type="match status" value="1"/>
</dbReference>
<dbReference type="InterPro" id="IPR004148">
    <property type="entry name" value="BAR_dom"/>
</dbReference>
<keyword evidence="3" id="KW-0479">Metal-binding</keyword>
<keyword evidence="5" id="KW-0862">Zinc</keyword>
<protein>
    <submittedName>
        <fullName evidence="14">Arf-GAP with SH3 domain, ANK repeat and PH domain-containing protein 3</fullName>
    </submittedName>
</protein>
<keyword evidence="6 7" id="KW-0040">ANK repeat</keyword>
<dbReference type="InterPro" id="IPR037278">
    <property type="entry name" value="ARFGAP/RecO"/>
</dbReference>
<keyword evidence="13" id="KW-1185">Reference proteome</keyword>
<sequence>MPEQISVSEFVAVTSEDLSSPAASTFSSKMQKCRGAVVALEESLDSDQAILQRIKKYVKAIHTSGLTHVENEEQYSETLENFGNNHLSQNNHELSTGFLNLAVFTREVTALFKNLVQNLNNIVSFPLDSMLKGQFKESRLDSKKQIEKAWKDYEAKVAKLEKEKERAKVSGVIQAEPLTAEIVEDLQKERRTFQLQMCEYLLKANESQTKQGPDFLQSLIKFYHAQHNFFQDGWKASQNLYPFIEKLVASLHALHQAKEEEVKQLTRIRDSLRGILQLENKGENLNRKNSGSGYSIHQHQGNKQYGTEKSGFLHKKSDGIRKVWQKRKCGVKYGYLTISHSTINRPPVKLNLLTCQVRPLPEDRKSFDLVTHNRTYHFQAEDEQECLIWVSVLQNSKDEALSNELTEFVIIEVKNMPGNRQCCDCGAPDPTWLSTNLGILTCIECSGIHRELGVHYSRIQSLTLDVLTTSELLLANSIGNAKFNEVMEATLLEQGSLKPSSSSDMSTRKEFIMAKYMERKYVHKAGKEDCYRLQEAICSGDLLALLQAFAEGHDLTKPLTSPEGQEQGELPLHLAVRCTSKSSLPLVDFIIQNGGNLDGPTPDGNTALHYGAQYNQPNCLKLLLKGKASINAVNAAGETPLDVARKYKHAECEDLLVQAQEGKLAPQIHVDYDWEAPQEFSYDSEDELDEKVSPLQWSFGSSPSPTTGQPALFAHNRRSSAGMDISNRTYEAVLVPSQSGPHRVNSEEIPPPLPIKKPIRAGVKTKPGQSSVESSEPLPQQPDIPDVQSVSITSAPGMTDSGMSRHPCSSRNSVEVKGTAYWETRSEMEGGSQRRRSEPNQIMVQQPSPGTSPDQATPVKFSSECTRSYRRISSGSVGKSSGNPLSPQSLGSPEELPSFKAPTVAQTPPPVPMPRRPKDA</sequence>
<dbReference type="CDD" id="cd07640">
    <property type="entry name" value="BAR_ASAP3"/>
    <property type="match status" value="1"/>
</dbReference>
<keyword evidence="2" id="KW-0963">Cytoplasm</keyword>
<evidence type="ECO:0000313" key="14">
    <source>
        <dbReference type="RefSeq" id="XP_015265725.1"/>
    </source>
</evidence>
<evidence type="ECO:0000256" key="9">
    <source>
        <dbReference type="SAM" id="Coils"/>
    </source>
</evidence>
<evidence type="ECO:0000256" key="10">
    <source>
        <dbReference type="SAM" id="MobiDB-lite"/>
    </source>
</evidence>
<dbReference type="InterPro" id="IPR001849">
    <property type="entry name" value="PH_domain"/>
</dbReference>
<keyword evidence="9" id="KW-0175">Coiled coil</keyword>
<dbReference type="Gene3D" id="1.25.40.950">
    <property type="match status" value="1"/>
</dbReference>
<dbReference type="SMART" id="SM00248">
    <property type="entry name" value="ANK"/>
    <property type="match status" value="3"/>
</dbReference>
<dbReference type="SUPFAM" id="SSF50729">
    <property type="entry name" value="PH domain-like"/>
    <property type="match status" value="1"/>
</dbReference>
<dbReference type="PROSITE" id="PS50297">
    <property type="entry name" value="ANK_REP_REGION"/>
    <property type="match status" value="2"/>
</dbReference>
<feature type="compositionally biased region" description="Polar residues" evidence="10">
    <location>
        <begin position="839"/>
        <end position="855"/>
    </location>
</feature>
<keyword evidence="8" id="KW-0863">Zinc-finger</keyword>
<accession>A0ABM1JW88</accession>
<dbReference type="SUPFAM" id="SSF57863">
    <property type="entry name" value="ArfGap/RecO-like zinc finger"/>
    <property type="match status" value="1"/>
</dbReference>
<feature type="region of interest" description="Disordered" evidence="10">
    <location>
        <begin position="283"/>
        <end position="309"/>
    </location>
</feature>
<dbReference type="InterPro" id="IPR028775">
    <property type="entry name" value="BAR_ASAP3"/>
</dbReference>
<dbReference type="PANTHER" id="PTHR45854:SF1">
    <property type="entry name" value="ARF-GAP WITH SH3 DOMAIN, ANK REPEAT AND PH DOMAIN-CONTAINING PROTEIN 3"/>
    <property type="match status" value="1"/>
</dbReference>
<feature type="coiled-coil region" evidence="9">
    <location>
        <begin position="143"/>
        <end position="170"/>
    </location>
</feature>
<dbReference type="Pfam" id="PF01412">
    <property type="entry name" value="ArfGap"/>
    <property type="match status" value="1"/>
</dbReference>
<keyword evidence="4" id="KW-0677">Repeat</keyword>
<dbReference type="Proteomes" id="UP000694871">
    <property type="component" value="Unplaced"/>
</dbReference>
<evidence type="ECO:0000256" key="1">
    <source>
        <dbReference type="ARBA" id="ARBA00004496"/>
    </source>
</evidence>
<dbReference type="CDD" id="cd13251">
    <property type="entry name" value="PH_ASAP"/>
    <property type="match status" value="1"/>
</dbReference>
<comment type="subcellular location">
    <subcellularLocation>
        <location evidence="1">Cytoplasm</location>
    </subcellularLocation>
</comment>
<dbReference type="SUPFAM" id="SSF48403">
    <property type="entry name" value="Ankyrin repeat"/>
    <property type="match status" value="1"/>
</dbReference>
<dbReference type="InterPro" id="IPR001164">
    <property type="entry name" value="ArfGAP_dom"/>
</dbReference>
<evidence type="ECO:0000259" key="11">
    <source>
        <dbReference type="PROSITE" id="PS50003"/>
    </source>
</evidence>
<dbReference type="Pfam" id="PF12796">
    <property type="entry name" value="Ank_2"/>
    <property type="match status" value="1"/>
</dbReference>
<organism evidence="13 14">
    <name type="scientific">Gekko japonicus</name>
    <name type="common">Schlegel's Japanese gecko</name>
    <dbReference type="NCBI Taxonomy" id="146911"/>
    <lineage>
        <taxon>Eukaryota</taxon>
        <taxon>Metazoa</taxon>
        <taxon>Chordata</taxon>
        <taxon>Craniata</taxon>
        <taxon>Vertebrata</taxon>
        <taxon>Euteleostomi</taxon>
        <taxon>Lepidosauria</taxon>
        <taxon>Squamata</taxon>
        <taxon>Bifurcata</taxon>
        <taxon>Gekkota</taxon>
        <taxon>Gekkonidae</taxon>
        <taxon>Gekkoninae</taxon>
        <taxon>Gekko</taxon>
    </lineage>
</organism>
<dbReference type="PROSITE" id="PS50088">
    <property type="entry name" value="ANK_REPEAT"/>
    <property type="match status" value="2"/>
</dbReference>
<dbReference type="Gene3D" id="1.25.40.20">
    <property type="entry name" value="Ankyrin repeat-containing domain"/>
    <property type="match status" value="1"/>
</dbReference>
<evidence type="ECO:0000256" key="8">
    <source>
        <dbReference type="PROSITE-ProRule" id="PRU00288"/>
    </source>
</evidence>
<dbReference type="Pfam" id="PF00169">
    <property type="entry name" value="PH"/>
    <property type="match status" value="1"/>
</dbReference>
<dbReference type="SMART" id="SM00233">
    <property type="entry name" value="PH"/>
    <property type="match status" value="1"/>
</dbReference>
<gene>
    <name evidence="14" type="primary">ASAP3</name>
</gene>
<evidence type="ECO:0000256" key="6">
    <source>
        <dbReference type="ARBA" id="ARBA00023043"/>
    </source>
</evidence>
<dbReference type="Gene3D" id="2.30.29.30">
    <property type="entry name" value="Pleckstrin-homology domain (PH domain)/Phosphotyrosine-binding domain (PTB)"/>
    <property type="match status" value="1"/>
</dbReference>
<feature type="region of interest" description="Disordered" evidence="10">
    <location>
        <begin position="737"/>
        <end position="920"/>
    </location>
</feature>